<feature type="compositionally biased region" description="Basic and acidic residues" evidence="1">
    <location>
        <begin position="74"/>
        <end position="84"/>
    </location>
</feature>
<evidence type="ECO:0000256" key="1">
    <source>
        <dbReference type="SAM" id="MobiDB-lite"/>
    </source>
</evidence>
<organism evidence="2 3">
    <name type="scientific">Striga asiatica</name>
    <name type="common">Asiatic witchweed</name>
    <name type="synonym">Buchnera asiatica</name>
    <dbReference type="NCBI Taxonomy" id="4170"/>
    <lineage>
        <taxon>Eukaryota</taxon>
        <taxon>Viridiplantae</taxon>
        <taxon>Streptophyta</taxon>
        <taxon>Embryophyta</taxon>
        <taxon>Tracheophyta</taxon>
        <taxon>Spermatophyta</taxon>
        <taxon>Magnoliopsida</taxon>
        <taxon>eudicotyledons</taxon>
        <taxon>Gunneridae</taxon>
        <taxon>Pentapetalae</taxon>
        <taxon>asterids</taxon>
        <taxon>lamiids</taxon>
        <taxon>Lamiales</taxon>
        <taxon>Orobanchaceae</taxon>
        <taxon>Buchnereae</taxon>
        <taxon>Striga</taxon>
    </lineage>
</organism>
<feature type="region of interest" description="Disordered" evidence="1">
    <location>
        <begin position="1"/>
        <end position="96"/>
    </location>
</feature>
<gene>
    <name evidence="2" type="ORF">STAS_06849</name>
</gene>
<dbReference type="PANTHER" id="PTHR31865">
    <property type="entry name" value="OSJNBA0071G03.3 PROTEIN"/>
    <property type="match status" value="1"/>
</dbReference>
<dbReference type="Pfam" id="PF07939">
    <property type="entry name" value="DUF1685"/>
    <property type="match status" value="1"/>
</dbReference>
<dbReference type="OrthoDB" id="641808at2759"/>
<dbReference type="EMBL" id="BKCP01004405">
    <property type="protein sequence ID" value="GER30885.1"/>
    <property type="molecule type" value="Genomic_DNA"/>
</dbReference>
<comment type="caution">
    <text evidence="2">The sequence shown here is derived from an EMBL/GenBank/DDBJ whole genome shotgun (WGS) entry which is preliminary data.</text>
</comment>
<evidence type="ECO:0000313" key="3">
    <source>
        <dbReference type="Proteomes" id="UP000325081"/>
    </source>
</evidence>
<proteinExistence type="predicted"/>
<name>A0A5A7PD66_STRAF</name>
<dbReference type="InterPro" id="IPR012881">
    <property type="entry name" value="DUF1685"/>
</dbReference>
<protein>
    <submittedName>
        <fullName evidence="2">Uncharacterized protein</fullName>
    </submittedName>
</protein>
<feature type="compositionally biased region" description="Pro residues" evidence="1">
    <location>
        <begin position="47"/>
        <end position="60"/>
    </location>
</feature>
<keyword evidence="3" id="KW-1185">Reference proteome</keyword>
<reference evidence="3" key="1">
    <citation type="journal article" date="2019" name="Curr. Biol.">
        <title>Genome Sequence of Striga asiatica Provides Insight into the Evolution of Plant Parasitism.</title>
        <authorList>
            <person name="Yoshida S."/>
            <person name="Kim S."/>
            <person name="Wafula E.K."/>
            <person name="Tanskanen J."/>
            <person name="Kim Y.M."/>
            <person name="Honaas L."/>
            <person name="Yang Z."/>
            <person name="Spallek T."/>
            <person name="Conn C.E."/>
            <person name="Ichihashi Y."/>
            <person name="Cheong K."/>
            <person name="Cui S."/>
            <person name="Der J.P."/>
            <person name="Gundlach H."/>
            <person name="Jiao Y."/>
            <person name="Hori C."/>
            <person name="Ishida J.K."/>
            <person name="Kasahara H."/>
            <person name="Kiba T."/>
            <person name="Kim M.S."/>
            <person name="Koo N."/>
            <person name="Laohavisit A."/>
            <person name="Lee Y.H."/>
            <person name="Lumba S."/>
            <person name="McCourt P."/>
            <person name="Mortimer J.C."/>
            <person name="Mutuku J.M."/>
            <person name="Nomura T."/>
            <person name="Sasaki-Sekimoto Y."/>
            <person name="Seto Y."/>
            <person name="Wang Y."/>
            <person name="Wakatake T."/>
            <person name="Sakakibara H."/>
            <person name="Demura T."/>
            <person name="Yamaguchi S."/>
            <person name="Yoneyama K."/>
            <person name="Manabe R.I."/>
            <person name="Nelson D.C."/>
            <person name="Schulman A.H."/>
            <person name="Timko M.P."/>
            <person name="dePamphilis C.W."/>
            <person name="Choi D."/>
            <person name="Shirasu K."/>
        </authorList>
    </citation>
    <scope>NUCLEOTIDE SEQUENCE [LARGE SCALE GENOMIC DNA]</scope>
    <source>
        <strain evidence="3">cv. UVA1</strain>
    </source>
</reference>
<evidence type="ECO:0000313" key="2">
    <source>
        <dbReference type="EMBL" id="GER30885.1"/>
    </source>
</evidence>
<dbReference type="AlphaFoldDB" id="A0A5A7PD66"/>
<dbReference type="Proteomes" id="UP000325081">
    <property type="component" value="Unassembled WGS sequence"/>
</dbReference>
<accession>A0A5A7PD66</accession>
<sequence>MKGKTWHSIYTRTQRPIKIVDSSDAPPPEKGQSLPRATELRRRDRPPPMSPQPKHPPPHAAAPLRKQSSWSPDSYRDEAWLRQKADRRRRRSRSVTDGDLDELRACIELGFGFDSPEMDQRLNDAFPAYSLYYAVNKQYHDAVAKPPPSPSAARPEHDAVTPIGSPHAFFGPGENPERVKTRLRHWAQVVACAVRLSST</sequence>
<dbReference type="PANTHER" id="PTHR31865:SF1">
    <property type="entry name" value="INSERTASE, PUTATIVE (DUF1685)-RELATED"/>
    <property type="match status" value="1"/>
</dbReference>